<evidence type="ECO:0000256" key="2">
    <source>
        <dbReference type="ARBA" id="ARBA00022643"/>
    </source>
</evidence>
<accession>A0A1T5L7S1</accession>
<feature type="domain" description="Luciferase-like" evidence="6">
    <location>
        <begin position="35"/>
        <end position="291"/>
    </location>
</feature>
<dbReference type="PANTHER" id="PTHR30011">
    <property type="entry name" value="ALKANESULFONATE MONOOXYGENASE-RELATED"/>
    <property type="match status" value="1"/>
</dbReference>
<organism evidence="7 8">
    <name type="scientific">Krasilnikoviella flava</name>
    <dbReference type="NCBI Taxonomy" id="526729"/>
    <lineage>
        <taxon>Bacteria</taxon>
        <taxon>Bacillati</taxon>
        <taxon>Actinomycetota</taxon>
        <taxon>Actinomycetes</taxon>
        <taxon>Micrococcales</taxon>
        <taxon>Promicromonosporaceae</taxon>
        <taxon>Krasilnikoviella</taxon>
    </lineage>
</organism>
<evidence type="ECO:0000313" key="8">
    <source>
        <dbReference type="Proteomes" id="UP000189777"/>
    </source>
</evidence>
<keyword evidence="4 7" id="KW-0503">Monooxygenase</keyword>
<gene>
    <name evidence="7" type="ORF">SAMN04324258_3085</name>
</gene>
<feature type="region of interest" description="Disordered" evidence="5">
    <location>
        <begin position="381"/>
        <end position="418"/>
    </location>
</feature>
<dbReference type="Gene3D" id="3.20.20.30">
    <property type="entry name" value="Luciferase-like domain"/>
    <property type="match status" value="1"/>
</dbReference>
<keyword evidence="1" id="KW-0285">Flavoprotein</keyword>
<keyword evidence="2" id="KW-0288">FMN</keyword>
<keyword evidence="8" id="KW-1185">Reference proteome</keyword>
<dbReference type="RefSeq" id="WP_176168887.1">
    <property type="nucleotide sequence ID" value="NZ_FUZQ01000005.1"/>
</dbReference>
<evidence type="ECO:0000256" key="3">
    <source>
        <dbReference type="ARBA" id="ARBA00023002"/>
    </source>
</evidence>
<evidence type="ECO:0000256" key="5">
    <source>
        <dbReference type="SAM" id="MobiDB-lite"/>
    </source>
</evidence>
<dbReference type="SUPFAM" id="SSF51679">
    <property type="entry name" value="Bacterial luciferase-like"/>
    <property type="match status" value="1"/>
</dbReference>
<keyword evidence="3" id="KW-0560">Oxidoreductase</keyword>
<feature type="compositionally biased region" description="Basic and acidic residues" evidence="5">
    <location>
        <begin position="381"/>
        <end position="391"/>
    </location>
</feature>
<evidence type="ECO:0000256" key="1">
    <source>
        <dbReference type="ARBA" id="ARBA00022630"/>
    </source>
</evidence>
<feature type="region of interest" description="Disordered" evidence="5">
    <location>
        <begin position="189"/>
        <end position="216"/>
    </location>
</feature>
<dbReference type="AlphaFoldDB" id="A0A1T5L7S1"/>
<dbReference type="Pfam" id="PF00296">
    <property type="entry name" value="Bac_luciferase"/>
    <property type="match status" value="1"/>
</dbReference>
<dbReference type="GO" id="GO:0004497">
    <property type="term" value="F:monooxygenase activity"/>
    <property type="evidence" value="ECO:0007669"/>
    <property type="project" value="UniProtKB-KW"/>
</dbReference>
<dbReference type="Proteomes" id="UP000189777">
    <property type="component" value="Unassembled WGS sequence"/>
</dbReference>
<proteinExistence type="predicted"/>
<protein>
    <submittedName>
        <fullName evidence="7">Flavin-dependent oxidoreductase, luciferase family (Includes alkanesulfonate monooxygenase SsuD and methylene tetrahydromethanopterin reductase)</fullName>
    </submittedName>
</protein>
<dbReference type="InterPro" id="IPR036661">
    <property type="entry name" value="Luciferase-like_sf"/>
</dbReference>
<reference evidence="7 8" key="1">
    <citation type="submission" date="2017-02" db="EMBL/GenBank/DDBJ databases">
        <authorList>
            <person name="Peterson S.W."/>
        </authorList>
    </citation>
    <scope>NUCLEOTIDE SEQUENCE [LARGE SCALE GENOMIC DNA]</scope>
    <source>
        <strain evidence="7 8">DSM 21481</strain>
    </source>
</reference>
<evidence type="ECO:0000313" key="7">
    <source>
        <dbReference type="EMBL" id="SKC71990.1"/>
    </source>
</evidence>
<name>A0A1T5L7S1_9MICO</name>
<dbReference type="EMBL" id="FUZQ01000005">
    <property type="protein sequence ID" value="SKC71990.1"/>
    <property type="molecule type" value="Genomic_DNA"/>
</dbReference>
<dbReference type="STRING" id="526729.SAMN04324258_3085"/>
<sequence length="418" mass="43626">MPHLLPTAPSPLVLGVDLTAAGARPGVHRARGIVQPRSFDAERFVQLVRKADDGGLDLVTLDEGFLLHPGRRQVTGRLDAAVAAARVAPHTKRAGLVAAVDTAHVDPAHVAQAIVRVDQTSAGRAGWQVGLPTGAVVQDDAWAAQAGDVVAQVVRHWDGRATGEAAGGVAVDGEGRFRVDHDGIRFAVRRHRPAEGPAADGQAPDGTGGARPRQVRPPVVVSVRSEAALDLAARTADVARVAATAPARAIRWRTRLRDAAEAAGRDPDSLRVLTEAYVVLAEDRASAQARLELVEALEGPETSGGLLVVAGTPDDLAETIVDWRDAGASDGFLLRPSSLGPDLDALVDGVLPRLVRDGVRAVAAPAPRTLRTTLGLPDAERPVARAAERASEVVGEPAPARPRSRARAGHAADRLVRA</sequence>
<dbReference type="GO" id="GO:0016705">
    <property type="term" value="F:oxidoreductase activity, acting on paired donors, with incorporation or reduction of molecular oxygen"/>
    <property type="evidence" value="ECO:0007669"/>
    <property type="project" value="InterPro"/>
</dbReference>
<evidence type="ECO:0000256" key="4">
    <source>
        <dbReference type="ARBA" id="ARBA00023033"/>
    </source>
</evidence>
<dbReference type="PANTHER" id="PTHR30011:SF16">
    <property type="entry name" value="C2H2 FINGER DOMAIN TRANSCRIPTION FACTOR (EUROFUNG)-RELATED"/>
    <property type="match status" value="1"/>
</dbReference>
<evidence type="ECO:0000259" key="6">
    <source>
        <dbReference type="Pfam" id="PF00296"/>
    </source>
</evidence>
<dbReference type="InterPro" id="IPR011251">
    <property type="entry name" value="Luciferase-like_dom"/>
</dbReference>
<dbReference type="InterPro" id="IPR051260">
    <property type="entry name" value="Diverse_substr_monoxygenases"/>
</dbReference>